<name>A0A2X0JFA0_9ACTN</name>
<dbReference type="OrthoDB" id="5449373at2"/>
<dbReference type="InterPro" id="IPR029033">
    <property type="entry name" value="His_PPase_superfam"/>
</dbReference>
<gene>
    <name evidence="2" type="ORF">DN069_07345</name>
</gene>
<evidence type="ECO:0000256" key="1">
    <source>
        <dbReference type="PIRSR" id="PIRSR613078-2"/>
    </source>
</evidence>
<dbReference type="SUPFAM" id="SSF53254">
    <property type="entry name" value="Phosphoglycerate mutase-like"/>
    <property type="match status" value="1"/>
</dbReference>
<sequence length="261" mass="28735">MALTDQNPKALRTVPRRLFPALPGPLSLTAVRHGQSTANAAFHAAEAVGALDVGITCRDADLSLTPLGREEAGALGRWIASRSAEGLPHSLWVSPYLRTQETAELIVEELDRAGLPLPELCTDERLRDRELGLLEMLTSAAIELRHPEEAARRRLLGELRWRPPGGESYADVAQRLRSALRDLYETEPDRRVLLVAHDAVVMLLRHVIDDLQEGELVDLARAGAVANTSVTRWVRDVKGALTLDCWNIRPHLAPESELSAP</sequence>
<dbReference type="RefSeq" id="WP_111500036.1">
    <property type="nucleotide sequence ID" value="NZ_QKYN01000029.1"/>
</dbReference>
<dbReference type="GO" id="GO:0005737">
    <property type="term" value="C:cytoplasm"/>
    <property type="evidence" value="ECO:0007669"/>
    <property type="project" value="TreeGrafter"/>
</dbReference>
<dbReference type="Gene3D" id="3.40.50.1240">
    <property type="entry name" value="Phosphoglycerate mutase-like"/>
    <property type="match status" value="1"/>
</dbReference>
<evidence type="ECO:0000313" key="3">
    <source>
        <dbReference type="Proteomes" id="UP000248889"/>
    </source>
</evidence>
<evidence type="ECO:0000313" key="2">
    <source>
        <dbReference type="EMBL" id="RAG86268.1"/>
    </source>
</evidence>
<feature type="binding site" evidence="1">
    <location>
        <begin position="32"/>
        <end position="39"/>
    </location>
    <ligand>
        <name>substrate</name>
    </ligand>
</feature>
<dbReference type="GO" id="GO:0016791">
    <property type="term" value="F:phosphatase activity"/>
    <property type="evidence" value="ECO:0007669"/>
    <property type="project" value="TreeGrafter"/>
</dbReference>
<dbReference type="PANTHER" id="PTHR48100">
    <property type="entry name" value="BROAD-SPECIFICITY PHOSPHATASE YOR283W-RELATED"/>
    <property type="match status" value="1"/>
</dbReference>
<proteinExistence type="predicted"/>
<dbReference type="InterPro" id="IPR050275">
    <property type="entry name" value="PGM_Phosphatase"/>
</dbReference>
<feature type="binding site" evidence="1">
    <location>
        <position position="98"/>
    </location>
    <ligand>
        <name>substrate</name>
    </ligand>
</feature>
<dbReference type="AlphaFoldDB" id="A0A2X0JFA0"/>
<accession>A0A2X0JFA0</accession>
<dbReference type="CDD" id="cd07067">
    <property type="entry name" value="HP_PGM_like"/>
    <property type="match status" value="1"/>
</dbReference>
<dbReference type="PANTHER" id="PTHR48100:SF1">
    <property type="entry name" value="HISTIDINE PHOSPHATASE FAMILY PROTEIN-RELATED"/>
    <property type="match status" value="1"/>
</dbReference>
<dbReference type="EMBL" id="QKYN01000029">
    <property type="protein sequence ID" value="RAG86268.1"/>
    <property type="molecule type" value="Genomic_DNA"/>
</dbReference>
<protein>
    <submittedName>
        <fullName evidence="2">Histidine phosphatase family protein</fullName>
    </submittedName>
</protein>
<reference evidence="2 3" key="1">
    <citation type="submission" date="2018-06" db="EMBL/GenBank/DDBJ databases">
        <title>Streptacidiphilus pinicola sp. nov., isolated from pine grove soil.</title>
        <authorList>
            <person name="Roh S.G."/>
            <person name="Park S."/>
            <person name="Kim M.-K."/>
            <person name="Yun B.-R."/>
            <person name="Park J."/>
            <person name="Kim M.J."/>
            <person name="Kim Y.S."/>
            <person name="Kim S.B."/>
        </authorList>
    </citation>
    <scope>NUCLEOTIDE SEQUENCE [LARGE SCALE GENOMIC DNA]</scope>
    <source>
        <strain evidence="2 3">MMS16-CNU450</strain>
    </source>
</reference>
<dbReference type="Pfam" id="PF00300">
    <property type="entry name" value="His_Phos_1"/>
    <property type="match status" value="1"/>
</dbReference>
<dbReference type="InterPro" id="IPR013078">
    <property type="entry name" value="His_Pase_superF_clade-1"/>
</dbReference>
<organism evidence="2 3">
    <name type="scientific">Streptacidiphilus pinicola</name>
    <dbReference type="NCBI Taxonomy" id="2219663"/>
    <lineage>
        <taxon>Bacteria</taxon>
        <taxon>Bacillati</taxon>
        <taxon>Actinomycetota</taxon>
        <taxon>Actinomycetes</taxon>
        <taxon>Kitasatosporales</taxon>
        <taxon>Streptomycetaceae</taxon>
        <taxon>Streptacidiphilus</taxon>
    </lineage>
</organism>
<keyword evidence="3" id="KW-1185">Reference proteome</keyword>
<comment type="caution">
    <text evidence="2">The sequence shown here is derived from an EMBL/GenBank/DDBJ whole genome shotgun (WGS) entry which is preliminary data.</text>
</comment>
<dbReference type="Proteomes" id="UP000248889">
    <property type="component" value="Unassembled WGS sequence"/>
</dbReference>
<dbReference type="SMART" id="SM00855">
    <property type="entry name" value="PGAM"/>
    <property type="match status" value="1"/>
</dbReference>